<proteinExistence type="predicted"/>
<dbReference type="Proteomes" id="UP000696294">
    <property type="component" value="Unassembled WGS sequence"/>
</dbReference>
<accession>A0ABX1B6N1</accession>
<gene>
    <name evidence="1" type="ORF">HCN51_14235</name>
</gene>
<dbReference type="Gene3D" id="1.10.600.10">
    <property type="entry name" value="Farnesyl Diphosphate Synthase"/>
    <property type="match status" value="1"/>
</dbReference>
<protein>
    <submittedName>
        <fullName evidence="1">Glutamate dehydrogenase</fullName>
    </submittedName>
</protein>
<keyword evidence="2" id="KW-1185">Reference proteome</keyword>
<name>A0ABX1B6N1_9ACTN</name>
<dbReference type="SUPFAM" id="SSF48576">
    <property type="entry name" value="Terpenoid synthases"/>
    <property type="match status" value="1"/>
</dbReference>
<sequence length="371" mass="40546">MAVTFIDHATVPPLQVSLPPRYCPLPVRRHAEAEALNRRAADWINAFGLCIAGSPRTRMIGNDCGGFYGRILPDAPADRLQLAVDWCVLMFTLDDVHCDEGPASMRPDSFADLAARIVRLLEAPGAAMSAGGDPFLAATADLAARAHALGTPTQLRRVADAHRGWYLGVLWEFGCRLRDRTPCLNDYAHLRQHTAAGAATMSWTELIDGEQIPARELDAPAVRALSELALTVAAFDDDLFSYGKERWLAARTTRPSRCRLNLPDILAAEQALSPQQGLAAAVTLCNRLTLRFLQLRERVLPAASAPLRRYVEHLSCLIPGNLAWGLRAGRYRNPDGGHPDAVRTTLAFTQTAPPTGPPPIASIAWWWDPCL</sequence>
<dbReference type="RefSeq" id="WP_168010115.1">
    <property type="nucleotide sequence ID" value="NZ_JAATEP010000008.1"/>
</dbReference>
<evidence type="ECO:0000313" key="2">
    <source>
        <dbReference type="Proteomes" id="UP000696294"/>
    </source>
</evidence>
<organism evidence="1 2">
    <name type="scientific">Nonomuraea composti</name>
    <dbReference type="NCBI Taxonomy" id="2720023"/>
    <lineage>
        <taxon>Bacteria</taxon>
        <taxon>Bacillati</taxon>
        <taxon>Actinomycetota</taxon>
        <taxon>Actinomycetes</taxon>
        <taxon>Streptosporangiales</taxon>
        <taxon>Streptosporangiaceae</taxon>
        <taxon>Nonomuraea</taxon>
    </lineage>
</organism>
<dbReference type="EMBL" id="JAATEP010000008">
    <property type="protein sequence ID" value="NJP90598.1"/>
    <property type="molecule type" value="Genomic_DNA"/>
</dbReference>
<dbReference type="Pfam" id="PF19086">
    <property type="entry name" value="Terpene_syn_C_2"/>
    <property type="match status" value="1"/>
</dbReference>
<evidence type="ECO:0000313" key="1">
    <source>
        <dbReference type="EMBL" id="NJP90598.1"/>
    </source>
</evidence>
<comment type="caution">
    <text evidence="1">The sequence shown here is derived from an EMBL/GenBank/DDBJ whole genome shotgun (WGS) entry which is preliminary data.</text>
</comment>
<reference evidence="1 2" key="1">
    <citation type="submission" date="2020-03" db="EMBL/GenBank/DDBJ databases">
        <title>WGS of actinomycetes isolated from Thailand.</title>
        <authorList>
            <person name="Thawai C."/>
        </authorList>
    </citation>
    <scope>NUCLEOTIDE SEQUENCE [LARGE SCALE GENOMIC DNA]</scope>
    <source>
        <strain evidence="1 2">FMUSA5-5</strain>
    </source>
</reference>
<dbReference type="InterPro" id="IPR008949">
    <property type="entry name" value="Isoprenoid_synthase_dom_sf"/>
</dbReference>